<keyword evidence="10" id="KW-1185">Reference proteome</keyword>
<dbReference type="InterPro" id="IPR052279">
    <property type="entry name" value="EngB_GTPase"/>
</dbReference>
<dbReference type="InterPro" id="IPR006073">
    <property type="entry name" value="GTP-bd"/>
</dbReference>
<proteinExistence type="inferred from homology"/>
<feature type="domain" description="EngB-type G" evidence="8">
    <location>
        <begin position="92"/>
        <end position="266"/>
    </location>
</feature>
<dbReference type="OrthoDB" id="18834at2759"/>
<reference evidence="9" key="1">
    <citation type="submission" date="2020-07" db="EMBL/GenBank/DDBJ databases">
        <title>Multicomponent nature underlies the extraordinary mechanical properties of spider dragline silk.</title>
        <authorList>
            <person name="Kono N."/>
            <person name="Nakamura H."/>
            <person name="Mori M."/>
            <person name="Yoshida Y."/>
            <person name="Ohtoshi R."/>
            <person name="Malay A.D."/>
            <person name="Moran D.A.P."/>
            <person name="Tomita M."/>
            <person name="Numata K."/>
            <person name="Arakawa K."/>
        </authorList>
    </citation>
    <scope>NUCLEOTIDE SEQUENCE</scope>
</reference>
<evidence type="ECO:0000256" key="3">
    <source>
        <dbReference type="ARBA" id="ARBA00015370"/>
    </source>
</evidence>
<evidence type="ECO:0000313" key="10">
    <source>
        <dbReference type="Proteomes" id="UP000887116"/>
    </source>
</evidence>
<evidence type="ECO:0000256" key="4">
    <source>
        <dbReference type="ARBA" id="ARBA00022723"/>
    </source>
</evidence>
<dbReference type="EMBL" id="BMAO01029754">
    <property type="protein sequence ID" value="GFR33863.1"/>
    <property type="molecule type" value="Genomic_DNA"/>
</dbReference>
<dbReference type="Proteomes" id="UP000887116">
    <property type="component" value="Unassembled WGS sequence"/>
</dbReference>
<evidence type="ECO:0000256" key="6">
    <source>
        <dbReference type="ARBA" id="ARBA00022842"/>
    </source>
</evidence>
<organism evidence="9 10">
    <name type="scientific">Trichonephila clavata</name>
    <name type="common">Joro spider</name>
    <name type="synonym">Nephila clavata</name>
    <dbReference type="NCBI Taxonomy" id="2740835"/>
    <lineage>
        <taxon>Eukaryota</taxon>
        <taxon>Metazoa</taxon>
        <taxon>Ecdysozoa</taxon>
        <taxon>Arthropoda</taxon>
        <taxon>Chelicerata</taxon>
        <taxon>Arachnida</taxon>
        <taxon>Araneae</taxon>
        <taxon>Araneomorphae</taxon>
        <taxon>Entelegynae</taxon>
        <taxon>Araneoidea</taxon>
        <taxon>Nephilidae</taxon>
        <taxon>Trichonephila</taxon>
    </lineage>
</organism>
<dbReference type="Gene3D" id="3.40.50.300">
    <property type="entry name" value="P-loop containing nucleotide triphosphate hydrolases"/>
    <property type="match status" value="1"/>
</dbReference>
<comment type="cofactor">
    <cofactor evidence="1">
        <name>Mg(2+)</name>
        <dbReference type="ChEBI" id="CHEBI:18420"/>
    </cofactor>
</comment>
<dbReference type="InterPro" id="IPR030393">
    <property type="entry name" value="G_ENGB_dom"/>
</dbReference>
<dbReference type="GO" id="GO:0046872">
    <property type="term" value="F:metal ion binding"/>
    <property type="evidence" value="ECO:0007669"/>
    <property type="project" value="UniProtKB-KW"/>
</dbReference>
<dbReference type="PANTHER" id="PTHR46498">
    <property type="entry name" value="GTP-BINDING PROTEIN 8"/>
    <property type="match status" value="1"/>
</dbReference>
<sequence length="273" mass="31468">MAVIHNFFRFHVALKRRMSNYVSPKKVDPRFKNPCSELQQFVEEPLFKEDELSFNPTIEDMKLAQKLFMPVNQHEIKYITSLSDIDTFPHHNLPEVTFIGRNNVGKSSLLRALFVRVPGLVLKTSKKPGQEQTVNFLQVKNSLCLVDMPGYGFRQPESFLKAVEGYLKTRQNLKRTFLLVDGKVGFQKWDEVALDMLEEFKIPYGLVMTKIDKAIPSQRLRNMLYLQQIRDKYTSDSCFPQPFMISSITGEGIAYLQAYIAHITGNLILEGHS</sequence>
<gene>
    <name evidence="9" type="primary">GTPBP8</name>
    <name evidence="9" type="ORF">TNCT_668331</name>
</gene>
<dbReference type="SUPFAM" id="SSF52540">
    <property type="entry name" value="P-loop containing nucleoside triphosphate hydrolases"/>
    <property type="match status" value="1"/>
</dbReference>
<evidence type="ECO:0000256" key="5">
    <source>
        <dbReference type="ARBA" id="ARBA00022741"/>
    </source>
</evidence>
<keyword evidence="5" id="KW-0547">Nucleotide-binding</keyword>
<dbReference type="AlphaFoldDB" id="A0A8X6JPK8"/>
<evidence type="ECO:0000256" key="1">
    <source>
        <dbReference type="ARBA" id="ARBA00001946"/>
    </source>
</evidence>
<keyword evidence="7" id="KW-0342">GTP-binding</keyword>
<protein>
    <recommendedName>
        <fullName evidence="3">GTP-binding protein 8</fullName>
    </recommendedName>
</protein>
<evidence type="ECO:0000256" key="2">
    <source>
        <dbReference type="ARBA" id="ARBA00009638"/>
    </source>
</evidence>
<comment type="similarity">
    <text evidence="2">Belongs to the TRAFAC class TrmE-Era-EngA-EngB-Septin-like GTPase superfamily. EngB GTPase family.</text>
</comment>
<dbReference type="NCBIfam" id="TIGR03598">
    <property type="entry name" value="GTPase_YsxC"/>
    <property type="match status" value="1"/>
</dbReference>
<name>A0A8X6JPK8_TRICU</name>
<evidence type="ECO:0000256" key="7">
    <source>
        <dbReference type="ARBA" id="ARBA00023134"/>
    </source>
</evidence>
<dbReference type="PANTHER" id="PTHR46498:SF1">
    <property type="entry name" value="GTP-BINDING PROTEIN 8"/>
    <property type="match status" value="1"/>
</dbReference>
<evidence type="ECO:0000259" key="8">
    <source>
        <dbReference type="PROSITE" id="PS51706"/>
    </source>
</evidence>
<keyword evidence="4" id="KW-0479">Metal-binding</keyword>
<dbReference type="PROSITE" id="PS51706">
    <property type="entry name" value="G_ENGB"/>
    <property type="match status" value="1"/>
</dbReference>
<accession>A0A8X6JPK8</accession>
<keyword evidence="6" id="KW-0460">Magnesium</keyword>
<evidence type="ECO:0000313" key="9">
    <source>
        <dbReference type="EMBL" id="GFR33863.1"/>
    </source>
</evidence>
<dbReference type="CDD" id="cd01876">
    <property type="entry name" value="YihA_EngB"/>
    <property type="match status" value="1"/>
</dbReference>
<dbReference type="InterPro" id="IPR019987">
    <property type="entry name" value="GTP-bd_ribosome_bio_YsxC"/>
</dbReference>
<dbReference type="GO" id="GO:0005739">
    <property type="term" value="C:mitochondrion"/>
    <property type="evidence" value="ECO:0007669"/>
    <property type="project" value="TreeGrafter"/>
</dbReference>
<comment type="caution">
    <text evidence="9">The sequence shown here is derived from an EMBL/GenBank/DDBJ whole genome shotgun (WGS) entry which is preliminary data.</text>
</comment>
<dbReference type="GO" id="GO:0005525">
    <property type="term" value="F:GTP binding"/>
    <property type="evidence" value="ECO:0007669"/>
    <property type="project" value="UniProtKB-KW"/>
</dbReference>
<dbReference type="InterPro" id="IPR027417">
    <property type="entry name" value="P-loop_NTPase"/>
</dbReference>
<dbReference type="Pfam" id="PF01926">
    <property type="entry name" value="MMR_HSR1"/>
    <property type="match status" value="1"/>
</dbReference>